<feature type="chain" id="PRO_5021719036" description="Prenyltransferase and squalene oxidase repeat protein" evidence="1">
    <location>
        <begin position="25"/>
        <end position="522"/>
    </location>
</feature>
<dbReference type="Proteomes" id="UP000320390">
    <property type="component" value="Chromosome"/>
</dbReference>
<dbReference type="EMBL" id="CP036434">
    <property type="protein sequence ID" value="QDV09732.1"/>
    <property type="molecule type" value="Genomic_DNA"/>
</dbReference>
<keyword evidence="3" id="KW-1185">Reference proteome</keyword>
<protein>
    <recommendedName>
        <fullName evidence="4">Prenyltransferase and squalene oxidase repeat protein</fullName>
    </recommendedName>
</protein>
<proteinExistence type="predicted"/>
<evidence type="ECO:0008006" key="4">
    <source>
        <dbReference type="Google" id="ProtNLM"/>
    </source>
</evidence>
<dbReference type="Gene3D" id="1.50.10.20">
    <property type="match status" value="1"/>
</dbReference>
<dbReference type="SUPFAM" id="SSF48239">
    <property type="entry name" value="Terpenoid cyclases/Protein prenyltransferases"/>
    <property type="match status" value="1"/>
</dbReference>
<evidence type="ECO:0000256" key="1">
    <source>
        <dbReference type="SAM" id="SignalP"/>
    </source>
</evidence>
<organism evidence="2 3">
    <name type="scientific">Saltatorellus ferox</name>
    <dbReference type="NCBI Taxonomy" id="2528018"/>
    <lineage>
        <taxon>Bacteria</taxon>
        <taxon>Pseudomonadati</taxon>
        <taxon>Planctomycetota</taxon>
        <taxon>Planctomycetia</taxon>
        <taxon>Planctomycetia incertae sedis</taxon>
        <taxon>Saltatorellus</taxon>
    </lineage>
</organism>
<dbReference type="InterPro" id="IPR008930">
    <property type="entry name" value="Terpenoid_cyclase/PrenylTrfase"/>
</dbReference>
<evidence type="ECO:0000313" key="3">
    <source>
        <dbReference type="Proteomes" id="UP000320390"/>
    </source>
</evidence>
<gene>
    <name evidence="2" type="ORF">Poly30_52910</name>
</gene>
<sequence length="522" mass="56980" precursor="true">MMKRCLLAGAFMVTLGFGQDPAMAQTQEASPALRRQVRHAIDRAVVALVEERITDMATRGRGMKARRPSDGLCLYAALLGGASRYDKRVRAASDALARQTIRRTYEAACAIMALERSDSEAYRSSLEKLAAFLVKSQAKGAWGYPGSEDLSNTQYAALGLWTAHKSGVPVDRKVWTTLAAALPEFQAPDGGFGYSRGGSVGSVSMTAAGIACADICLRMLTEASGSEDVWKEGEWHDLRVVEARALEWMAETFDEGRGTRLGPEVGISLYALYGTERAAELTGTQWLGSHDWYREGALSLIGTQSVEGIWGGSDPDGIETSFALLFLSRATREVSAPLSGSPSRAVLPHWSLDEGLHAEPGSHAFEAALKKLHRRDLGRNLLPSMAPRFKPSTGVSGHGPTLLADTRRTTWWTPRDGGLEISFENPRSVDTILLSSPVENLERQRGEMGREATRRLVLRVNGRPYPVLLPLNGLRKARLELAQPIKLETLELIPWAEESKSTDASPRSDALLRIGEIEAQLR</sequence>
<keyword evidence="1" id="KW-0732">Signal</keyword>
<feature type="signal peptide" evidence="1">
    <location>
        <begin position="1"/>
        <end position="24"/>
    </location>
</feature>
<dbReference type="AlphaFoldDB" id="A0A518F067"/>
<name>A0A518F067_9BACT</name>
<reference evidence="2 3" key="1">
    <citation type="submission" date="2019-02" db="EMBL/GenBank/DDBJ databases">
        <title>Deep-cultivation of Planctomycetes and their phenomic and genomic characterization uncovers novel biology.</title>
        <authorList>
            <person name="Wiegand S."/>
            <person name="Jogler M."/>
            <person name="Boedeker C."/>
            <person name="Pinto D."/>
            <person name="Vollmers J."/>
            <person name="Rivas-Marin E."/>
            <person name="Kohn T."/>
            <person name="Peeters S.H."/>
            <person name="Heuer A."/>
            <person name="Rast P."/>
            <person name="Oberbeckmann S."/>
            <person name="Bunk B."/>
            <person name="Jeske O."/>
            <person name="Meyerdierks A."/>
            <person name="Storesund J.E."/>
            <person name="Kallscheuer N."/>
            <person name="Luecker S."/>
            <person name="Lage O.M."/>
            <person name="Pohl T."/>
            <person name="Merkel B.J."/>
            <person name="Hornburger P."/>
            <person name="Mueller R.-W."/>
            <person name="Bruemmer F."/>
            <person name="Labrenz M."/>
            <person name="Spormann A.M."/>
            <person name="Op den Camp H."/>
            <person name="Overmann J."/>
            <person name="Amann R."/>
            <person name="Jetten M.S.M."/>
            <person name="Mascher T."/>
            <person name="Medema M.H."/>
            <person name="Devos D.P."/>
            <person name="Kaster A.-K."/>
            <person name="Ovreas L."/>
            <person name="Rohde M."/>
            <person name="Galperin M.Y."/>
            <person name="Jogler C."/>
        </authorList>
    </citation>
    <scope>NUCLEOTIDE SEQUENCE [LARGE SCALE GENOMIC DNA]</scope>
    <source>
        <strain evidence="2 3">Poly30</strain>
    </source>
</reference>
<accession>A0A518F067</accession>
<evidence type="ECO:0000313" key="2">
    <source>
        <dbReference type="EMBL" id="QDV09732.1"/>
    </source>
</evidence>